<name>A0AAE1TP28_9EUCA</name>
<sequence>MKATVWFPPSPLVDDYGRVGHSGFSYGCEDDDGGGGGGGDGGRDGGGCGGGDNLSRASFIVVITSAIVMDANCLANDSRPTTEHKAAQRLRRDPVPCNSEYSTGDGDGNGFGGASAGRYRGDLGTIRGPVPTFAPSLRMNGAPEHGEAVAVGGGVTQVSGNIGVTLTNVCTNSQTISHV</sequence>
<dbReference type="EMBL" id="JAWZYT010004738">
    <property type="protein sequence ID" value="KAK4292758.1"/>
    <property type="molecule type" value="Genomic_DNA"/>
</dbReference>
<evidence type="ECO:0000256" key="1">
    <source>
        <dbReference type="SAM" id="MobiDB-lite"/>
    </source>
</evidence>
<comment type="caution">
    <text evidence="2">The sequence shown here is derived from an EMBL/GenBank/DDBJ whole genome shotgun (WGS) entry which is preliminary data.</text>
</comment>
<proteinExistence type="predicted"/>
<reference evidence="2" key="1">
    <citation type="submission" date="2023-11" db="EMBL/GenBank/DDBJ databases">
        <title>Genome assemblies of two species of porcelain crab, Petrolisthes cinctipes and Petrolisthes manimaculis (Anomura: Porcellanidae).</title>
        <authorList>
            <person name="Angst P."/>
        </authorList>
    </citation>
    <scope>NUCLEOTIDE SEQUENCE</scope>
    <source>
        <strain evidence="2">PB745_02</strain>
        <tissue evidence="2">Gill</tissue>
    </source>
</reference>
<protein>
    <submittedName>
        <fullName evidence="2">Uncharacterized protein</fullName>
    </submittedName>
</protein>
<gene>
    <name evidence="2" type="ORF">Pmani_034495</name>
</gene>
<feature type="compositionally biased region" description="Basic and acidic residues" evidence="1">
    <location>
        <begin position="80"/>
        <end position="94"/>
    </location>
</feature>
<feature type="compositionally biased region" description="Gly residues" evidence="1">
    <location>
        <begin position="105"/>
        <end position="115"/>
    </location>
</feature>
<evidence type="ECO:0000313" key="3">
    <source>
        <dbReference type="Proteomes" id="UP001292094"/>
    </source>
</evidence>
<feature type="region of interest" description="Disordered" evidence="1">
    <location>
        <begin position="77"/>
        <end position="115"/>
    </location>
</feature>
<keyword evidence="3" id="KW-1185">Reference proteome</keyword>
<organism evidence="2 3">
    <name type="scientific">Petrolisthes manimaculis</name>
    <dbReference type="NCBI Taxonomy" id="1843537"/>
    <lineage>
        <taxon>Eukaryota</taxon>
        <taxon>Metazoa</taxon>
        <taxon>Ecdysozoa</taxon>
        <taxon>Arthropoda</taxon>
        <taxon>Crustacea</taxon>
        <taxon>Multicrustacea</taxon>
        <taxon>Malacostraca</taxon>
        <taxon>Eumalacostraca</taxon>
        <taxon>Eucarida</taxon>
        <taxon>Decapoda</taxon>
        <taxon>Pleocyemata</taxon>
        <taxon>Anomura</taxon>
        <taxon>Galatheoidea</taxon>
        <taxon>Porcellanidae</taxon>
        <taxon>Petrolisthes</taxon>
    </lineage>
</organism>
<accession>A0AAE1TP28</accession>
<dbReference type="Proteomes" id="UP001292094">
    <property type="component" value="Unassembled WGS sequence"/>
</dbReference>
<dbReference type="AlphaFoldDB" id="A0AAE1TP28"/>
<evidence type="ECO:0000313" key="2">
    <source>
        <dbReference type="EMBL" id="KAK4292758.1"/>
    </source>
</evidence>